<keyword evidence="3 6" id="KW-0812">Transmembrane</keyword>
<sequence length="362" mass="41798">MKLGARILKTGVAIVLALFLAQTMGLPAPLFAGIAAIFAIQPSIYRSFRTIIQQVQGNVIGAFFAIIFALIFGDHLIGVGFAAVTIIAIMLKLNLGDAVTLALVMMIGIMELPDENFIMYAVLRFATMLTGIFSAFLVNMFFLPPKYEPRLFQSLYDVQDEIIRWTRLTGRQASEHSATKKAMGKISDRYSKIDTYFSLFKEERGYTKKFTFRKARKLVIYRQMLAASRDGFDILKQLHLYENELIDMPSHFRMMIQELLDELLTYHEQILLKFAGKLKDDRMSHSGLDDRMDRHEVMDIFVKEINIAKQEEDHDFSAYHLLHLLSSLLQYEEQLEDLDRMIVRYVKRHGDEMDEKLQEDII</sequence>
<evidence type="ECO:0000313" key="8">
    <source>
        <dbReference type="Proteomes" id="UP000076490"/>
    </source>
</evidence>
<accession>A0A165GVX7</accession>
<proteinExistence type="predicted"/>
<dbReference type="AlphaFoldDB" id="A0A165GVX7"/>
<dbReference type="OrthoDB" id="1653617at2"/>
<keyword evidence="2" id="KW-1003">Cell membrane</keyword>
<keyword evidence="4 6" id="KW-1133">Transmembrane helix</keyword>
<organism evidence="7 8">
    <name type="scientific">Bhargavaea cecembensis</name>
    <dbReference type="NCBI Taxonomy" id="394098"/>
    <lineage>
        <taxon>Bacteria</taxon>
        <taxon>Bacillati</taxon>
        <taxon>Bacillota</taxon>
        <taxon>Bacilli</taxon>
        <taxon>Bacillales</taxon>
        <taxon>Caryophanaceae</taxon>
        <taxon>Bhargavaea</taxon>
    </lineage>
</organism>
<name>A0A165GVX7_9BACL</name>
<dbReference type="Proteomes" id="UP000076490">
    <property type="component" value="Unassembled WGS sequence"/>
</dbReference>
<dbReference type="EMBL" id="LQNT01000010">
    <property type="protein sequence ID" value="KZE37879.1"/>
    <property type="molecule type" value="Genomic_DNA"/>
</dbReference>
<comment type="subcellular location">
    <subcellularLocation>
        <location evidence="1">Cell membrane</location>
        <topology evidence="1">Multi-pass membrane protein</topology>
    </subcellularLocation>
</comment>
<evidence type="ECO:0000256" key="1">
    <source>
        <dbReference type="ARBA" id="ARBA00004651"/>
    </source>
</evidence>
<reference evidence="7 8" key="1">
    <citation type="submission" date="2016-01" db="EMBL/GenBank/DDBJ databases">
        <title>Whole genome sequencing of Bhargavaea cecembensis T14.</title>
        <authorList>
            <person name="Hong K.W."/>
        </authorList>
    </citation>
    <scope>NUCLEOTIDE SEQUENCE [LARGE SCALE GENOMIC DNA]</scope>
    <source>
        <strain evidence="7 8">T14</strain>
    </source>
</reference>
<gene>
    <name evidence="7" type="ORF">AV656_10180</name>
</gene>
<feature type="transmembrane region" description="Helical" evidence="6">
    <location>
        <begin position="118"/>
        <end position="143"/>
    </location>
</feature>
<dbReference type="PANTHER" id="PTHR30509:SF27">
    <property type="entry name" value="UPF0421 PROTEIN YGAE"/>
    <property type="match status" value="1"/>
</dbReference>
<dbReference type="PANTHER" id="PTHR30509">
    <property type="entry name" value="P-HYDROXYBENZOIC ACID EFFLUX PUMP SUBUNIT-RELATED"/>
    <property type="match status" value="1"/>
</dbReference>
<evidence type="ECO:0000256" key="5">
    <source>
        <dbReference type="ARBA" id="ARBA00023136"/>
    </source>
</evidence>
<evidence type="ECO:0000313" key="7">
    <source>
        <dbReference type="EMBL" id="KZE37879.1"/>
    </source>
</evidence>
<comment type="caution">
    <text evidence="7">The sequence shown here is derived from an EMBL/GenBank/DDBJ whole genome shotgun (WGS) entry which is preliminary data.</text>
</comment>
<protein>
    <submittedName>
        <fullName evidence="7">Uncharacterized protein</fullName>
    </submittedName>
</protein>
<dbReference type="Pfam" id="PF06081">
    <property type="entry name" value="ArAE_1"/>
    <property type="match status" value="1"/>
</dbReference>
<evidence type="ECO:0000256" key="2">
    <source>
        <dbReference type="ARBA" id="ARBA00022475"/>
    </source>
</evidence>
<dbReference type="RefSeq" id="WP_063181701.1">
    <property type="nucleotide sequence ID" value="NZ_LQNT01000010.1"/>
</dbReference>
<dbReference type="InterPro" id="IPR010343">
    <property type="entry name" value="ArAE_1"/>
</dbReference>
<keyword evidence="5 6" id="KW-0472">Membrane</keyword>
<evidence type="ECO:0000256" key="6">
    <source>
        <dbReference type="SAM" id="Phobius"/>
    </source>
</evidence>
<dbReference type="GO" id="GO:0005886">
    <property type="term" value="C:plasma membrane"/>
    <property type="evidence" value="ECO:0007669"/>
    <property type="project" value="UniProtKB-SubCell"/>
</dbReference>
<evidence type="ECO:0000256" key="3">
    <source>
        <dbReference type="ARBA" id="ARBA00022692"/>
    </source>
</evidence>
<evidence type="ECO:0000256" key="4">
    <source>
        <dbReference type="ARBA" id="ARBA00022989"/>
    </source>
</evidence>